<dbReference type="Gene3D" id="3.40.50.10170">
    <property type="match status" value="1"/>
</dbReference>
<accession>A0AAW9MZT1</accession>
<evidence type="ECO:0000313" key="1">
    <source>
        <dbReference type="EMBL" id="MEB3430042.1"/>
    </source>
</evidence>
<reference evidence="1 2" key="1">
    <citation type="submission" date="2024-01" db="EMBL/GenBank/DDBJ databases">
        <title>Complete genome sequence of Citroniella saccharovorans strain M6.X9, isolated from human fecal sample.</title>
        <authorList>
            <person name="Cheng G."/>
            <person name="Westerholm M."/>
            <person name="Schnurer A."/>
        </authorList>
    </citation>
    <scope>NUCLEOTIDE SEQUENCE [LARGE SCALE GENOMIC DNA]</scope>
    <source>
        <strain evidence="1 2">DSM 29873</strain>
    </source>
</reference>
<name>A0AAW9MZT1_9FIRM</name>
<gene>
    <name evidence="1" type="ORF">VLK81_08585</name>
</gene>
<organism evidence="1 2">
    <name type="scientific">Citroniella saccharovorans</name>
    <dbReference type="NCBI Taxonomy" id="2053367"/>
    <lineage>
        <taxon>Bacteria</taxon>
        <taxon>Bacillati</taxon>
        <taxon>Bacillota</taxon>
        <taxon>Tissierellia</taxon>
        <taxon>Tissierellales</taxon>
        <taxon>Peptoniphilaceae</taxon>
        <taxon>Citroniella</taxon>
    </lineage>
</organism>
<comment type="caution">
    <text evidence="1">The sequence shown here is derived from an EMBL/GenBank/DDBJ whole genome shotgun (WGS) entry which is preliminary data.</text>
</comment>
<evidence type="ECO:0000313" key="2">
    <source>
        <dbReference type="Proteomes" id="UP001357733"/>
    </source>
</evidence>
<protein>
    <recommendedName>
        <fullName evidence="3">Fatty acid-binding protein DegV</fullName>
    </recommendedName>
</protein>
<keyword evidence="2" id="KW-1185">Reference proteome</keyword>
<dbReference type="SUPFAM" id="SSF82549">
    <property type="entry name" value="DAK1/DegV-like"/>
    <property type="match status" value="1"/>
</dbReference>
<evidence type="ECO:0008006" key="3">
    <source>
        <dbReference type="Google" id="ProtNLM"/>
    </source>
</evidence>
<dbReference type="RefSeq" id="WP_324620203.1">
    <property type="nucleotide sequence ID" value="NZ_JAYKOT010000003.1"/>
</dbReference>
<sequence>MKYNFVLDSSCELPEEIIKEINPTYVDFSVSINEKKNRQEHI</sequence>
<dbReference type="Proteomes" id="UP001357733">
    <property type="component" value="Unassembled WGS sequence"/>
</dbReference>
<dbReference type="EMBL" id="JAYKOT010000003">
    <property type="protein sequence ID" value="MEB3430042.1"/>
    <property type="molecule type" value="Genomic_DNA"/>
</dbReference>
<dbReference type="AlphaFoldDB" id="A0AAW9MZT1"/>
<proteinExistence type="predicted"/>